<gene>
    <name evidence="2" type="ORF">EAH78_22210</name>
</gene>
<evidence type="ECO:0000313" key="3">
    <source>
        <dbReference type="Proteomes" id="UP000317933"/>
    </source>
</evidence>
<organism evidence="2 3">
    <name type="scientific">Pseudomonas arsenicoxydans</name>
    <dbReference type="NCBI Taxonomy" id="702115"/>
    <lineage>
        <taxon>Bacteria</taxon>
        <taxon>Pseudomonadati</taxon>
        <taxon>Pseudomonadota</taxon>
        <taxon>Gammaproteobacteria</taxon>
        <taxon>Pseudomonadales</taxon>
        <taxon>Pseudomonadaceae</taxon>
        <taxon>Pseudomonas</taxon>
    </lineage>
</organism>
<evidence type="ECO:0000313" key="2">
    <source>
        <dbReference type="EMBL" id="TPG74945.1"/>
    </source>
</evidence>
<reference evidence="2 3" key="1">
    <citation type="journal article" date="2019" name="Environ. Microbiol.">
        <title>Species interactions and distinct microbial communities in high Arctic permafrost affected cryosols are associated with the CH4 and CO2 gas fluxes.</title>
        <authorList>
            <person name="Altshuler I."/>
            <person name="Hamel J."/>
            <person name="Turney S."/>
            <person name="Magnuson E."/>
            <person name="Levesque R."/>
            <person name="Greer C."/>
            <person name="Whyte L.G."/>
        </authorList>
    </citation>
    <scope>NUCLEOTIDE SEQUENCE [LARGE SCALE GENOMIC DNA]</scope>
    <source>
        <strain evidence="2 3">E3</strain>
    </source>
</reference>
<proteinExistence type="predicted"/>
<comment type="caution">
    <text evidence="2">The sequence shown here is derived from an EMBL/GenBank/DDBJ whole genome shotgun (WGS) entry which is preliminary data.</text>
</comment>
<accession>A0A502HMG4</accession>
<dbReference type="Proteomes" id="UP000317933">
    <property type="component" value="Unassembled WGS sequence"/>
</dbReference>
<feature type="compositionally biased region" description="Basic and acidic residues" evidence="1">
    <location>
        <begin position="1"/>
        <end position="18"/>
    </location>
</feature>
<feature type="region of interest" description="Disordered" evidence="1">
    <location>
        <begin position="1"/>
        <end position="24"/>
    </location>
</feature>
<sequence length="72" mass="8086">MNQRIEEKSGQHVRRDQKAPNGHSVNIDARVTALFKFNVERNVGAGLLAKAVCQSTYLLNERPYSRASPLPH</sequence>
<dbReference type="EMBL" id="RCZE01000011">
    <property type="protein sequence ID" value="TPG74945.1"/>
    <property type="molecule type" value="Genomic_DNA"/>
</dbReference>
<evidence type="ECO:0000256" key="1">
    <source>
        <dbReference type="SAM" id="MobiDB-lite"/>
    </source>
</evidence>
<protein>
    <submittedName>
        <fullName evidence="2">Uncharacterized protein</fullName>
    </submittedName>
</protein>
<dbReference type="AlphaFoldDB" id="A0A502HMG4"/>
<name>A0A502HMG4_9PSED</name>